<dbReference type="Proteomes" id="UP000295060">
    <property type="component" value="Unassembled WGS sequence"/>
</dbReference>
<protein>
    <submittedName>
        <fullName evidence="2">PH (Pleckstrin Homology) domain-containing protein</fullName>
    </submittedName>
</protein>
<feature type="transmembrane region" description="Helical" evidence="1">
    <location>
        <begin position="43"/>
        <end position="62"/>
    </location>
</feature>
<evidence type="ECO:0000313" key="2">
    <source>
        <dbReference type="EMBL" id="TDW95389.1"/>
    </source>
</evidence>
<accession>A0ABY2FQG7</accession>
<keyword evidence="1" id="KW-1133">Transmembrane helix</keyword>
<keyword evidence="3" id="KW-1185">Reference proteome</keyword>
<reference evidence="2 3" key="1">
    <citation type="submission" date="2019-03" db="EMBL/GenBank/DDBJ databases">
        <title>Genomic Encyclopedia of Type Strains, Phase III (KMG-III): the genomes of soil and plant-associated and newly described type strains.</title>
        <authorList>
            <person name="Whitman W."/>
        </authorList>
    </citation>
    <scope>NUCLEOTIDE SEQUENCE [LARGE SCALE GENOMIC DNA]</scope>
    <source>
        <strain evidence="2 3">VKMAc-2574</strain>
    </source>
</reference>
<proteinExistence type="predicted"/>
<keyword evidence="1" id="KW-0472">Membrane</keyword>
<feature type="transmembrane region" description="Helical" evidence="1">
    <location>
        <begin position="146"/>
        <end position="169"/>
    </location>
</feature>
<name>A0ABY2FQG7_9ACTN</name>
<feature type="transmembrane region" description="Helical" evidence="1">
    <location>
        <begin position="181"/>
        <end position="199"/>
    </location>
</feature>
<evidence type="ECO:0000256" key="1">
    <source>
        <dbReference type="SAM" id="Phobius"/>
    </source>
</evidence>
<comment type="caution">
    <text evidence="2">The sequence shown here is derived from an EMBL/GenBank/DDBJ whole genome shotgun (WGS) entry which is preliminary data.</text>
</comment>
<evidence type="ECO:0000313" key="3">
    <source>
        <dbReference type="Proteomes" id="UP000295060"/>
    </source>
</evidence>
<gene>
    <name evidence="2" type="ORF">EV137_2729</name>
</gene>
<dbReference type="EMBL" id="SODU01000001">
    <property type="protein sequence ID" value="TDW95389.1"/>
    <property type="molecule type" value="Genomic_DNA"/>
</dbReference>
<organism evidence="2 3">
    <name type="scientific">Kribbella pratensis</name>
    <dbReference type="NCBI Taxonomy" id="2512112"/>
    <lineage>
        <taxon>Bacteria</taxon>
        <taxon>Bacillati</taxon>
        <taxon>Actinomycetota</taxon>
        <taxon>Actinomycetes</taxon>
        <taxon>Propionibacteriales</taxon>
        <taxon>Kribbellaceae</taxon>
        <taxon>Kribbella</taxon>
    </lineage>
</organism>
<sequence length="280" mass="31089">MKWISSSRWRFLAFAYLIAFPCMTLDVVWILLNQMGGASEHAFVPGTILFVAGQFTMASIAFTGRHFAVASRCPRQSGYDKNWLDLTLGRDLGSAFRAARLERESLSVNTASLSSVDRVRNSEGVTRVIHRRKSPPRNGNTADARVWRVGLLGGSLLCLPFCAATAWTLIDSENWPIREMWPVLAIIGLSTIVFLRPEVRVTSDELVIRGLVGSHRIPRDQVEYAEFTTSWLLIHLRDGGIARARMLPKMSSTEWSGGAATPDSVAYQITQWAKHGEPGA</sequence>
<keyword evidence="1" id="KW-0812">Transmembrane</keyword>
<feature type="transmembrane region" description="Helical" evidence="1">
    <location>
        <begin position="12"/>
        <end position="31"/>
    </location>
</feature>